<dbReference type="AlphaFoldDB" id="A0AAW8DN26"/>
<dbReference type="EMBL" id="JAUSTF010000019">
    <property type="protein sequence ID" value="MDQ0183034.1"/>
    <property type="molecule type" value="Genomic_DNA"/>
</dbReference>
<dbReference type="Proteomes" id="UP001230951">
    <property type="component" value="Unassembled WGS sequence"/>
</dbReference>
<reference evidence="1 3" key="1">
    <citation type="submission" date="2023-07" db="EMBL/GenBank/DDBJ databases">
        <title>Sorghum-associated microbial communities from plants grown in Nebraska, USA.</title>
        <authorList>
            <person name="Schachtman D."/>
        </authorList>
    </citation>
    <scope>NUCLEOTIDE SEQUENCE</scope>
    <source>
        <strain evidence="1">DS1006</strain>
        <strain evidence="2 3">DS1016</strain>
    </source>
</reference>
<dbReference type="Proteomes" id="UP001242995">
    <property type="component" value="Unassembled WGS sequence"/>
</dbReference>
<proteinExistence type="predicted"/>
<evidence type="ECO:0000313" key="4">
    <source>
        <dbReference type="Proteomes" id="UP001242995"/>
    </source>
</evidence>
<gene>
    <name evidence="1" type="ORF">J2S90_004711</name>
    <name evidence="2" type="ORF">J2S93_004493</name>
</gene>
<evidence type="ECO:0000313" key="3">
    <source>
        <dbReference type="Proteomes" id="UP001230951"/>
    </source>
</evidence>
<evidence type="ECO:0000313" key="2">
    <source>
        <dbReference type="EMBL" id="MDQ0183034.1"/>
    </source>
</evidence>
<name>A0AAW8DN26_9MICC</name>
<accession>A0AAW8DN26</accession>
<evidence type="ECO:0000313" key="1">
    <source>
        <dbReference type="EMBL" id="MDP9907716.1"/>
    </source>
</evidence>
<keyword evidence="3" id="KW-1185">Reference proteome</keyword>
<dbReference type="EMBL" id="JAUSRG010000025">
    <property type="protein sequence ID" value="MDP9907716.1"/>
    <property type="molecule type" value="Genomic_DNA"/>
</dbReference>
<organism evidence="1 4">
    <name type="scientific">Arthrobacter bambusae</name>
    <dbReference type="NCBI Taxonomy" id="1338426"/>
    <lineage>
        <taxon>Bacteria</taxon>
        <taxon>Bacillati</taxon>
        <taxon>Actinomycetota</taxon>
        <taxon>Actinomycetes</taxon>
        <taxon>Micrococcales</taxon>
        <taxon>Micrococcaceae</taxon>
        <taxon>Arthrobacter</taxon>
    </lineage>
</organism>
<sequence>MSTVSESAVPHEPHQPGAAPLWCARCGTDRHLIIESIQARSPRSSQQLAVFYTCTSCGFSYSHAATVQQAGAILNRRGIQDGLLEFGSHYFHCSEPLREVKTALRSFRAPQTGVPRSRSSPPEARLHTKVLRCSCGFELEIPA</sequence>
<protein>
    <submittedName>
        <fullName evidence="1">RNA-binding Zn-ribbon protein involved in translation (DUF1610 family)</fullName>
    </submittedName>
</protein>
<comment type="caution">
    <text evidence="1">The sequence shown here is derived from an EMBL/GenBank/DDBJ whole genome shotgun (WGS) entry which is preliminary data.</text>
</comment>